<protein>
    <recommendedName>
        <fullName evidence="1">Protein kinase domain-containing protein</fullName>
    </recommendedName>
</protein>
<sequence length="596" mass="69251">MTSDRVRIPTRIGALRKQIEDNLFTSILSQRFLPTDKLDEIFTLHAIQGAIRELTCGPHELINLADTIHKDGKRVFAMLTYNRFENYITKFRKHGALDRQLPLSKARAEEIMGSEDGRRLALDFQWMFLPYVFPEDMSERHLRIDSQYILPFTSEHQIGTGAFAVIDKVYIPPSQHKFTDQGAVELHVVRKRLIKKGETEAFEREGKCLRLLNRLKHPNIIHLWGSYTYREEQNLLFPYIGMDLGKFLKEKERHGEFRWDFNFYSALTGLASALSNLHHLSLKESKHGIEFEGIGYHHDLRPPNVLVSKNSFILADFGLSNLKDSADLSHTPYKIISGDYIAPECTDMQENPQTVDRSIDVWAFGCLILEIGTYMLKGNEGVEKFRKKRLTTGRFPRFRDAGFYQPHGEVKQQVLDWVEELRRSNQQADLVHQLFELSLHALHANPANRPNMDKMHGRLEELSLTEHFDSVQRLFFQVHWTEDTSEDLKHHFKCLRFAQERFEVWGQVLGLNERRFSRLASKSLESSTEVLRSLFHILREEPGKRALVNSTVLRPLQYQLDRIIKDLWGALPAHLLSSANEMLKKRLAAVAILRRC</sequence>
<evidence type="ECO:0000313" key="2">
    <source>
        <dbReference type="EMBL" id="KAK2603130.1"/>
    </source>
</evidence>
<proteinExistence type="predicted"/>
<dbReference type="InterPro" id="IPR011009">
    <property type="entry name" value="Kinase-like_dom_sf"/>
</dbReference>
<dbReference type="PROSITE" id="PS50011">
    <property type="entry name" value="PROTEIN_KINASE_DOM"/>
    <property type="match status" value="1"/>
</dbReference>
<dbReference type="PANTHER" id="PTHR24359:SF1">
    <property type="entry name" value="INHIBITOR OF NUCLEAR FACTOR KAPPA-B KINASE EPSILON SUBUNIT HOMOLOG 1-RELATED"/>
    <property type="match status" value="1"/>
</dbReference>
<accession>A0AAD9SBN2</accession>
<name>A0AAD9SBN2_PHOAM</name>
<dbReference type="Proteomes" id="UP001265746">
    <property type="component" value="Unassembled WGS sequence"/>
</dbReference>
<evidence type="ECO:0000313" key="3">
    <source>
        <dbReference type="Proteomes" id="UP001265746"/>
    </source>
</evidence>
<comment type="caution">
    <text evidence="2">The sequence shown here is derived from an EMBL/GenBank/DDBJ whole genome shotgun (WGS) entry which is preliminary data.</text>
</comment>
<gene>
    <name evidence="2" type="ORF">N8I77_009610</name>
</gene>
<keyword evidence="3" id="KW-1185">Reference proteome</keyword>
<dbReference type="Gene3D" id="1.10.510.10">
    <property type="entry name" value="Transferase(Phosphotransferase) domain 1"/>
    <property type="match status" value="1"/>
</dbReference>
<reference evidence="2" key="1">
    <citation type="submission" date="2023-06" db="EMBL/GenBank/DDBJ databases">
        <authorList>
            <person name="Noh H."/>
        </authorList>
    </citation>
    <scope>NUCLEOTIDE SEQUENCE</scope>
    <source>
        <strain evidence="2">DUCC20226</strain>
    </source>
</reference>
<dbReference type="EMBL" id="JAUJFL010000005">
    <property type="protein sequence ID" value="KAK2603130.1"/>
    <property type="molecule type" value="Genomic_DNA"/>
</dbReference>
<feature type="domain" description="Protein kinase" evidence="1">
    <location>
        <begin position="152"/>
        <end position="459"/>
    </location>
</feature>
<dbReference type="InterPro" id="IPR000719">
    <property type="entry name" value="Prot_kinase_dom"/>
</dbReference>
<dbReference type="AlphaFoldDB" id="A0AAD9SBN2"/>
<dbReference type="InterPro" id="IPR001245">
    <property type="entry name" value="Ser-Thr/Tyr_kinase_cat_dom"/>
</dbReference>
<organism evidence="2 3">
    <name type="scientific">Phomopsis amygdali</name>
    <name type="common">Fusicoccum amygdali</name>
    <dbReference type="NCBI Taxonomy" id="1214568"/>
    <lineage>
        <taxon>Eukaryota</taxon>
        <taxon>Fungi</taxon>
        <taxon>Dikarya</taxon>
        <taxon>Ascomycota</taxon>
        <taxon>Pezizomycotina</taxon>
        <taxon>Sordariomycetes</taxon>
        <taxon>Sordariomycetidae</taxon>
        <taxon>Diaporthales</taxon>
        <taxon>Diaporthaceae</taxon>
        <taxon>Diaporthe</taxon>
    </lineage>
</organism>
<dbReference type="GO" id="GO:0004674">
    <property type="term" value="F:protein serine/threonine kinase activity"/>
    <property type="evidence" value="ECO:0007669"/>
    <property type="project" value="TreeGrafter"/>
</dbReference>
<dbReference type="Gene3D" id="3.30.200.20">
    <property type="entry name" value="Phosphorylase Kinase, domain 1"/>
    <property type="match status" value="1"/>
</dbReference>
<dbReference type="SUPFAM" id="SSF56112">
    <property type="entry name" value="Protein kinase-like (PK-like)"/>
    <property type="match status" value="1"/>
</dbReference>
<dbReference type="CDD" id="cd00180">
    <property type="entry name" value="PKc"/>
    <property type="match status" value="1"/>
</dbReference>
<evidence type="ECO:0000259" key="1">
    <source>
        <dbReference type="PROSITE" id="PS50011"/>
    </source>
</evidence>
<dbReference type="Pfam" id="PF07714">
    <property type="entry name" value="PK_Tyr_Ser-Thr"/>
    <property type="match status" value="1"/>
</dbReference>
<dbReference type="PANTHER" id="PTHR24359">
    <property type="entry name" value="SERINE/THREONINE-PROTEIN KINASE SBK1"/>
    <property type="match status" value="1"/>
</dbReference>
<dbReference type="GO" id="GO:0005524">
    <property type="term" value="F:ATP binding"/>
    <property type="evidence" value="ECO:0007669"/>
    <property type="project" value="InterPro"/>
</dbReference>